<sequence length="76" mass="8466">MQDQPQLPLPEPPLDHPATSPAAARLRVECADCHRPLIDHTSRSWGRGPGCRAKHGDRILRRTDGHHIDQDHIPGT</sequence>
<comment type="caution">
    <text evidence="2">The sequence shown here is derived from an EMBL/GenBank/DDBJ whole genome shotgun (WGS) entry which is preliminary data.</text>
</comment>
<evidence type="ECO:0000313" key="3">
    <source>
        <dbReference type="Proteomes" id="UP000749040"/>
    </source>
</evidence>
<organism evidence="2 3">
    <name type="scientific">Actinacidiphila acididurans</name>
    <dbReference type="NCBI Taxonomy" id="2784346"/>
    <lineage>
        <taxon>Bacteria</taxon>
        <taxon>Bacillati</taxon>
        <taxon>Actinomycetota</taxon>
        <taxon>Actinomycetes</taxon>
        <taxon>Kitasatosporales</taxon>
        <taxon>Streptomycetaceae</taxon>
        <taxon>Actinacidiphila</taxon>
    </lineage>
</organism>
<reference evidence="2 3" key="1">
    <citation type="submission" date="2021-01" db="EMBL/GenBank/DDBJ databases">
        <title>Streptomyces acididurans sp. nov., isolated from a peat swamp forest soil.</title>
        <authorList>
            <person name="Chantavorakit T."/>
            <person name="Duangmal K."/>
        </authorList>
    </citation>
    <scope>NUCLEOTIDE SEQUENCE [LARGE SCALE GENOMIC DNA]</scope>
    <source>
        <strain evidence="2 3">KK5PA1</strain>
    </source>
</reference>
<dbReference type="EMBL" id="JADKYB010000030">
    <property type="protein sequence ID" value="MBM9510016.1"/>
    <property type="molecule type" value="Genomic_DNA"/>
</dbReference>
<proteinExistence type="predicted"/>
<name>A0ABS2U4D6_9ACTN</name>
<accession>A0ABS2U4D6</accession>
<evidence type="ECO:0000256" key="1">
    <source>
        <dbReference type="SAM" id="MobiDB-lite"/>
    </source>
</evidence>
<dbReference type="InterPro" id="IPR046053">
    <property type="entry name" value="DUF6011"/>
</dbReference>
<keyword evidence="3" id="KW-1185">Reference proteome</keyword>
<gene>
    <name evidence="2" type="ORF">ITX44_36765</name>
</gene>
<feature type="region of interest" description="Disordered" evidence="1">
    <location>
        <begin position="1"/>
        <end position="22"/>
    </location>
</feature>
<dbReference type="Pfam" id="PF19474">
    <property type="entry name" value="DUF6011"/>
    <property type="match status" value="1"/>
</dbReference>
<protein>
    <submittedName>
        <fullName evidence="2">Uncharacterized protein</fullName>
    </submittedName>
</protein>
<dbReference type="Proteomes" id="UP000749040">
    <property type="component" value="Unassembled WGS sequence"/>
</dbReference>
<dbReference type="RefSeq" id="WP_205363623.1">
    <property type="nucleotide sequence ID" value="NZ_JADKYB010000030.1"/>
</dbReference>
<evidence type="ECO:0000313" key="2">
    <source>
        <dbReference type="EMBL" id="MBM9510016.1"/>
    </source>
</evidence>